<evidence type="ECO:0000256" key="13">
    <source>
        <dbReference type="ARBA" id="ARBA00023160"/>
    </source>
</evidence>
<dbReference type="GO" id="GO:0005506">
    <property type="term" value="F:iron ion binding"/>
    <property type="evidence" value="ECO:0007669"/>
    <property type="project" value="InterPro"/>
</dbReference>
<evidence type="ECO:0000256" key="10">
    <source>
        <dbReference type="ARBA" id="ARBA00023002"/>
    </source>
</evidence>
<evidence type="ECO:0000256" key="12">
    <source>
        <dbReference type="ARBA" id="ARBA00023136"/>
    </source>
</evidence>
<reference evidence="16 17" key="1">
    <citation type="journal article" date="2015" name="Int. J. Syst. Evol. Microbiol.">
        <title>Flavisolibacter ginsenosidimutans sp. nov., with ginsenoside-converting activity isolated from soil used for cultivating ginseng.</title>
        <authorList>
            <person name="Zhao Y."/>
            <person name="Liu Q."/>
            <person name="Kang M.S."/>
            <person name="Jin F."/>
            <person name="Yu H."/>
            <person name="Im W.T."/>
        </authorList>
    </citation>
    <scope>NUCLEOTIDE SEQUENCE [LARGE SCALE GENOMIC DNA]</scope>
    <source>
        <strain evidence="16 17">Gsoil 636</strain>
    </source>
</reference>
<feature type="transmembrane region" description="Helical" evidence="14">
    <location>
        <begin position="57"/>
        <end position="75"/>
    </location>
</feature>
<keyword evidence="12 14" id="KW-0472">Membrane</keyword>
<evidence type="ECO:0000256" key="2">
    <source>
        <dbReference type="ARBA" id="ARBA00004477"/>
    </source>
</evidence>
<feature type="transmembrane region" description="Helical" evidence="14">
    <location>
        <begin position="29"/>
        <end position="45"/>
    </location>
</feature>
<organism evidence="16 17">
    <name type="scientific">Flavisolibacter ginsenosidimutans</name>
    <dbReference type="NCBI Taxonomy" id="661481"/>
    <lineage>
        <taxon>Bacteria</taxon>
        <taxon>Pseudomonadati</taxon>
        <taxon>Bacteroidota</taxon>
        <taxon>Chitinophagia</taxon>
        <taxon>Chitinophagales</taxon>
        <taxon>Chitinophagaceae</taxon>
        <taxon>Flavisolibacter</taxon>
    </lineage>
</organism>
<proteinExistence type="predicted"/>
<keyword evidence="4 14" id="KW-0812">Transmembrane</keyword>
<accession>A0A5B8UJX1</accession>
<sequence length="226" mass="26780">MKFEKIHNKGQAQLFENPVLEFFTKGHPLVIWGMYLPFIVGLPIYAGRELGFSGGKIAAWFIGAMFFWTFFEYLAHRYAFHLSPKGQRTKKFVYIMHGNHHHYPRDRQRLFMPPLPSLILASALFVVQYLILKENVFVFFPGFILGYLMYASMHYAIHAWNPPFKWMKPLWRNHHLHHYKDEEKGFGVSSTIWDLVFGTMFDLKKEKEDKAKVQELMFEKKRQAVG</sequence>
<protein>
    <submittedName>
        <fullName evidence="16">Fatty acid hydroxylase</fullName>
    </submittedName>
</protein>
<evidence type="ECO:0000256" key="3">
    <source>
        <dbReference type="ARBA" id="ARBA00022516"/>
    </source>
</evidence>
<evidence type="ECO:0000256" key="7">
    <source>
        <dbReference type="ARBA" id="ARBA00022832"/>
    </source>
</evidence>
<comment type="cofactor">
    <cofactor evidence="1">
        <name>Zn(2+)</name>
        <dbReference type="ChEBI" id="CHEBI:29105"/>
    </cofactor>
</comment>
<evidence type="ECO:0000256" key="8">
    <source>
        <dbReference type="ARBA" id="ARBA00022833"/>
    </source>
</evidence>
<dbReference type="KEGG" id="fgg:FSB75_14190"/>
<keyword evidence="17" id="KW-1185">Reference proteome</keyword>
<dbReference type="InterPro" id="IPR014430">
    <property type="entry name" value="Scs7"/>
</dbReference>
<evidence type="ECO:0000256" key="4">
    <source>
        <dbReference type="ARBA" id="ARBA00022692"/>
    </source>
</evidence>
<keyword evidence="6" id="KW-0256">Endoplasmic reticulum</keyword>
<dbReference type="EMBL" id="CP042433">
    <property type="protein sequence ID" value="QEC57001.1"/>
    <property type="molecule type" value="Genomic_DNA"/>
</dbReference>
<keyword evidence="7" id="KW-0276">Fatty acid metabolism</keyword>
<dbReference type="GO" id="GO:0080132">
    <property type="term" value="F:fatty acid 2-hydroxylase activity"/>
    <property type="evidence" value="ECO:0007669"/>
    <property type="project" value="InterPro"/>
</dbReference>
<gene>
    <name evidence="16" type="ORF">FSB75_14190</name>
</gene>
<dbReference type="Proteomes" id="UP000321204">
    <property type="component" value="Chromosome"/>
</dbReference>
<dbReference type="InterPro" id="IPR006694">
    <property type="entry name" value="Fatty_acid_hydroxylase"/>
</dbReference>
<evidence type="ECO:0000256" key="1">
    <source>
        <dbReference type="ARBA" id="ARBA00001947"/>
    </source>
</evidence>
<evidence type="ECO:0000256" key="6">
    <source>
        <dbReference type="ARBA" id="ARBA00022824"/>
    </source>
</evidence>
<keyword evidence="9 14" id="KW-1133">Transmembrane helix</keyword>
<feature type="domain" description="Fatty acid hydroxylase" evidence="15">
    <location>
        <begin position="62"/>
        <end position="199"/>
    </location>
</feature>
<feature type="transmembrane region" description="Helical" evidence="14">
    <location>
        <begin position="110"/>
        <end position="131"/>
    </location>
</feature>
<dbReference type="RefSeq" id="WP_146788835.1">
    <property type="nucleotide sequence ID" value="NZ_BAABIO010000003.1"/>
</dbReference>
<keyword evidence="8" id="KW-0862">Zinc</keyword>
<feature type="transmembrane region" description="Helical" evidence="14">
    <location>
        <begin position="137"/>
        <end position="157"/>
    </location>
</feature>
<keyword evidence="10" id="KW-0560">Oxidoreductase</keyword>
<evidence type="ECO:0000313" key="17">
    <source>
        <dbReference type="Proteomes" id="UP000321204"/>
    </source>
</evidence>
<dbReference type="GO" id="GO:0006633">
    <property type="term" value="P:fatty acid biosynthetic process"/>
    <property type="evidence" value="ECO:0007669"/>
    <property type="project" value="UniProtKB-KW"/>
</dbReference>
<dbReference type="GO" id="GO:0016020">
    <property type="term" value="C:membrane"/>
    <property type="evidence" value="ECO:0007669"/>
    <property type="project" value="InterPro"/>
</dbReference>
<keyword evidence="3" id="KW-0444">Lipid biosynthesis</keyword>
<dbReference type="PANTHER" id="PTHR12863:SF1">
    <property type="entry name" value="FATTY ACID 2-HYDROXYLASE"/>
    <property type="match status" value="1"/>
</dbReference>
<evidence type="ECO:0000259" key="15">
    <source>
        <dbReference type="Pfam" id="PF04116"/>
    </source>
</evidence>
<dbReference type="Pfam" id="PF04116">
    <property type="entry name" value="FA_hydroxylase"/>
    <property type="match status" value="1"/>
</dbReference>
<evidence type="ECO:0000256" key="9">
    <source>
        <dbReference type="ARBA" id="ARBA00022989"/>
    </source>
</evidence>
<evidence type="ECO:0000256" key="14">
    <source>
        <dbReference type="SAM" id="Phobius"/>
    </source>
</evidence>
<dbReference type="OrthoDB" id="9784228at2"/>
<keyword evidence="13" id="KW-0275">Fatty acid biosynthesis</keyword>
<evidence type="ECO:0000313" key="16">
    <source>
        <dbReference type="EMBL" id="QEC57001.1"/>
    </source>
</evidence>
<dbReference type="PANTHER" id="PTHR12863">
    <property type="entry name" value="FATTY ACID HYDROXYLASE"/>
    <property type="match status" value="1"/>
</dbReference>
<evidence type="ECO:0000256" key="5">
    <source>
        <dbReference type="ARBA" id="ARBA00022723"/>
    </source>
</evidence>
<keyword evidence="11" id="KW-0443">Lipid metabolism</keyword>
<keyword evidence="5" id="KW-0479">Metal-binding</keyword>
<evidence type="ECO:0000256" key="11">
    <source>
        <dbReference type="ARBA" id="ARBA00023098"/>
    </source>
</evidence>
<name>A0A5B8UJX1_9BACT</name>
<dbReference type="AlphaFoldDB" id="A0A5B8UJX1"/>
<comment type="subcellular location">
    <subcellularLocation>
        <location evidence="2">Endoplasmic reticulum membrane</location>
        <topology evidence="2">Multi-pass membrane protein</topology>
    </subcellularLocation>
</comment>